<dbReference type="PANTHER" id="PTHR30477">
    <property type="entry name" value="ABC-TRANSPORTER METAL-BINDING PROTEIN"/>
    <property type="match status" value="1"/>
</dbReference>
<evidence type="ECO:0000256" key="4">
    <source>
        <dbReference type="ARBA" id="ARBA00022989"/>
    </source>
</evidence>
<organism evidence="7 8">
    <name type="scientific">Aneurinibacillus soli</name>
    <dbReference type="NCBI Taxonomy" id="1500254"/>
    <lineage>
        <taxon>Bacteria</taxon>
        <taxon>Bacillati</taxon>
        <taxon>Bacillota</taxon>
        <taxon>Bacilli</taxon>
        <taxon>Bacillales</taxon>
        <taxon>Paenibacillaceae</taxon>
        <taxon>Aneurinibacillus group</taxon>
        <taxon>Aneurinibacillus</taxon>
    </lineage>
</organism>
<evidence type="ECO:0000313" key="7">
    <source>
        <dbReference type="EMBL" id="BAU25976.1"/>
    </source>
</evidence>
<dbReference type="OrthoDB" id="9798540at2"/>
<proteinExistence type="inferred from homology"/>
<dbReference type="AlphaFoldDB" id="A0A0U4WAM6"/>
<dbReference type="Proteomes" id="UP000217696">
    <property type="component" value="Chromosome"/>
</dbReference>
<dbReference type="EMBL" id="AP017312">
    <property type="protein sequence ID" value="BAU25976.1"/>
    <property type="molecule type" value="Genomic_DNA"/>
</dbReference>
<keyword evidence="6" id="KW-0813">Transport</keyword>
<keyword evidence="8" id="KW-1185">Reference proteome</keyword>
<keyword evidence="5" id="KW-0472">Membrane</keyword>
<evidence type="ECO:0000256" key="1">
    <source>
        <dbReference type="ARBA" id="ARBA00004141"/>
    </source>
</evidence>
<keyword evidence="4" id="KW-1133">Transmembrane helix</keyword>
<dbReference type="Pfam" id="PF00950">
    <property type="entry name" value="ABC-3"/>
    <property type="match status" value="1"/>
</dbReference>
<evidence type="ECO:0000256" key="6">
    <source>
        <dbReference type="RuleBase" id="RU003943"/>
    </source>
</evidence>
<dbReference type="Gene3D" id="1.10.3470.10">
    <property type="entry name" value="ABC transporter involved in vitamin B12 uptake, BtuC"/>
    <property type="match status" value="1"/>
</dbReference>
<dbReference type="InterPro" id="IPR001626">
    <property type="entry name" value="ABC_TroCD"/>
</dbReference>
<name>A0A0U4WAM6_9BACL</name>
<accession>A0A0U4WAM6</accession>
<protein>
    <submittedName>
        <fullName evidence="7">High-affinity zinc uptake system membrane protein ZnuB</fullName>
    </submittedName>
</protein>
<dbReference type="PANTHER" id="PTHR30477:SF22">
    <property type="entry name" value="METAL ABC TRANSPORTER PERMEASE"/>
    <property type="match status" value="1"/>
</dbReference>
<evidence type="ECO:0000256" key="2">
    <source>
        <dbReference type="ARBA" id="ARBA00008034"/>
    </source>
</evidence>
<dbReference type="KEGG" id="asoc:CB4_00036"/>
<dbReference type="RefSeq" id="WP_096463067.1">
    <property type="nucleotide sequence ID" value="NZ_AP017312.1"/>
</dbReference>
<evidence type="ECO:0000256" key="3">
    <source>
        <dbReference type="ARBA" id="ARBA00022692"/>
    </source>
</evidence>
<evidence type="ECO:0000256" key="5">
    <source>
        <dbReference type="ARBA" id="ARBA00023136"/>
    </source>
</evidence>
<dbReference type="InterPro" id="IPR037294">
    <property type="entry name" value="ABC_BtuC-like"/>
</dbReference>
<dbReference type="GO" id="GO:0043190">
    <property type="term" value="C:ATP-binding cassette (ABC) transporter complex"/>
    <property type="evidence" value="ECO:0007669"/>
    <property type="project" value="InterPro"/>
</dbReference>
<sequence>MIEAILHYTFMQNALLSGLVIGLVAPLIGVFLVVRRLSLIADALSHITLSGVAAGLLLGQSIPFFQSISPIYMGMAFSVVGAFMIDKLRAAYRFYQELAIPIILSTGIGLGVVLISLANGFNVDLFGYLFGSLLAVTQQDVIRVVIASAIVIVVVWLFYKELLYLSFDEEAARISGVPRGVVNVIFSILVAIVISISMQVVGILLVSALITLPVAAALQLANSFRQTFVYAILFGELSVLAGLMLAYTFNLASGGTIVLVAVLLLVIVLLGKRVRNS</sequence>
<keyword evidence="3 6" id="KW-0812">Transmembrane</keyword>
<gene>
    <name evidence="7" type="primary">znuB</name>
    <name evidence="7" type="ORF">CB4_00036</name>
</gene>
<dbReference type="CDD" id="cd06550">
    <property type="entry name" value="TM_ABC_iron-siderophores_like"/>
    <property type="match status" value="1"/>
</dbReference>
<reference evidence="7 8" key="1">
    <citation type="submission" date="2015-12" db="EMBL/GenBank/DDBJ databases">
        <title>Genome sequence of Aneurinibacillus soli.</title>
        <authorList>
            <person name="Lee J.S."/>
            <person name="Lee K.C."/>
            <person name="Kim K.K."/>
            <person name="Lee B.W."/>
        </authorList>
    </citation>
    <scope>NUCLEOTIDE SEQUENCE [LARGE SCALE GENOMIC DNA]</scope>
    <source>
        <strain evidence="7 8">CB4</strain>
    </source>
</reference>
<dbReference type="GO" id="GO:0010043">
    <property type="term" value="P:response to zinc ion"/>
    <property type="evidence" value="ECO:0007669"/>
    <property type="project" value="TreeGrafter"/>
</dbReference>
<comment type="subcellular location">
    <subcellularLocation>
        <location evidence="6">Cell membrane</location>
        <topology evidence="6">Multi-pass membrane protein</topology>
    </subcellularLocation>
    <subcellularLocation>
        <location evidence="1">Membrane</location>
        <topology evidence="1">Multi-pass membrane protein</topology>
    </subcellularLocation>
</comment>
<comment type="similarity">
    <text evidence="2 6">Belongs to the ABC-3 integral membrane protein family.</text>
</comment>
<dbReference type="GO" id="GO:0055085">
    <property type="term" value="P:transmembrane transport"/>
    <property type="evidence" value="ECO:0007669"/>
    <property type="project" value="InterPro"/>
</dbReference>
<dbReference type="SUPFAM" id="SSF81345">
    <property type="entry name" value="ABC transporter involved in vitamin B12 uptake, BtuC"/>
    <property type="match status" value="1"/>
</dbReference>
<evidence type="ECO:0000313" key="8">
    <source>
        <dbReference type="Proteomes" id="UP000217696"/>
    </source>
</evidence>